<dbReference type="CDD" id="cd23507">
    <property type="entry name" value="hydrophobin_I"/>
    <property type="match status" value="1"/>
</dbReference>
<evidence type="ECO:0000313" key="9">
    <source>
        <dbReference type="Proteomes" id="UP000284842"/>
    </source>
</evidence>
<evidence type="ECO:0000256" key="5">
    <source>
        <dbReference type="ARBA" id="ARBA00022729"/>
    </source>
</evidence>
<dbReference type="GO" id="GO:0005199">
    <property type="term" value="F:structural constituent of cell wall"/>
    <property type="evidence" value="ECO:0007669"/>
    <property type="project" value="InterPro"/>
</dbReference>
<dbReference type="InterPro" id="IPR001338">
    <property type="entry name" value="Class_I_Hydrophobin"/>
</dbReference>
<keyword evidence="9" id="KW-1185">Reference proteome</keyword>
<comment type="subcellular location">
    <subcellularLocation>
        <location evidence="1 7">Secreted</location>
        <location evidence="1 7">Cell wall</location>
    </subcellularLocation>
</comment>
<evidence type="ECO:0000256" key="4">
    <source>
        <dbReference type="ARBA" id="ARBA00022525"/>
    </source>
</evidence>
<evidence type="ECO:0000313" key="8">
    <source>
        <dbReference type="EMBL" id="PPR08289.1"/>
    </source>
</evidence>
<dbReference type="GO" id="GO:0009277">
    <property type="term" value="C:fungal-type cell wall"/>
    <property type="evidence" value="ECO:0007669"/>
    <property type="project" value="InterPro"/>
</dbReference>
<keyword evidence="4 7" id="KW-0964">Secreted</keyword>
<feature type="signal peptide" evidence="7">
    <location>
        <begin position="1"/>
        <end position="18"/>
    </location>
</feature>
<proteinExistence type="inferred from homology"/>
<keyword evidence="5 7" id="KW-0732">Signal</keyword>
<dbReference type="OrthoDB" id="4225815at2759"/>
<dbReference type="EMBL" id="NHTK01000031">
    <property type="protein sequence ID" value="PPR08289.1"/>
    <property type="molecule type" value="Genomic_DNA"/>
</dbReference>
<dbReference type="AlphaFoldDB" id="A0A409YZ76"/>
<comment type="caution">
    <text evidence="8">The sequence shown here is derived from an EMBL/GenBank/DDBJ whole genome shotgun (WGS) entry which is preliminary data.</text>
</comment>
<evidence type="ECO:0000256" key="1">
    <source>
        <dbReference type="ARBA" id="ARBA00004191"/>
    </source>
</evidence>
<accession>A0A409YZ76</accession>
<comment type="similarity">
    <text evidence="2 7">Belongs to the fungal hydrophobin family.</text>
</comment>
<evidence type="ECO:0000256" key="7">
    <source>
        <dbReference type="RuleBase" id="RU365009"/>
    </source>
</evidence>
<keyword evidence="6 7" id="KW-1015">Disulfide bond</keyword>
<dbReference type="STRING" id="181874.A0A409YZ76"/>
<dbReference type="PROSITE" id="PS00956">
    <property type="entry name" value="HYDROPHOBIN"/>
    <property type="match status" value="1"/>
</dbReference>
<dbReference type="Proteomes" id="UP000284842">
    <property type="component" value="Unassembled WGS sequence"/>
</dbReference>
<dbReference type="InterPro" id="IPR019778">
    <property type="entry name" value="Class_I_Hydrophobin_CS"/>
</dbReference>
<organism evidence="8 9">
    <name type="scientific">Panaeolus cyanescens</name>
    <dbReference type="NCBI Taxonomy" id="181874"/>
    <lineage>
        <taxon>Eukaryota</taxon>
        <taxon>Fungi</taxon>
        <taxon>Dikarya</taxon>
        <taxon>Basidiomycota</taxon>
        <taxon>Agaricomycotina</taxon>
        <taxon>Agaricomycetes</taxon>
        <taxon>Agaricomycetidae</taxon>
        <taxon>Agaricales</taxon>
        <taxon>Agaricineae</taxon>
        <taxon>Galeropsidaceae</taxon>
        <taxon>Panaeolus</taxon>
    </lineage>
</organism>
<gene>
    <name evidence="8" type="ORF">CVT24_001129</name>
</gene>
<evidence type="ECO:0000256" key="6">
    <source>
        <dbReference type="ARBA" id="ARBA00023157"/>
    </source>
</evidence>
<sequence>MRFSKLAVLAVVPLTVSASVLPRTGGDGGNDNACNPGPIKCCNTLQTQAESPLTAILGLLGVVLGPVNALIGTNCTPLSVLALAGNSCSSQPVCCSNVAMACLFYDQ</sequence>
<feature type="chain" id="PRO_5018813567" description="Hydrophobin" evidence="7">
    <location>
        <begin position="19"/>
        <end position="107"/>
    </location>
</feature>
<dbReference type="InParanoid" id="A0A409YZ76"/>
<evidence type="ECO:0000256" key="2">
    <source>
        <dbReference type="ARBA" id="ARBA00010446"/>
    </source>
</evidence>
<protein>
    <recommendedName>
        <fullName evidence="7">Hydrophobin</fullName>
    </recommendedName>
</protein>
<keyword evidence="3 7" id="KW-0134">Cell wall</keyword>
<dbReference type="SMART" id="SM00075">
    <property type="entry name" value="HYDRO"/>
    <property type="match status" value="1"/>
</dbReference>
<evidence type="ECO:0000256" key="3">
    <source>
        <dbReference type="ARBA" id="ARBA00022512"/>
    </source>
</evidence>
<reference evidence="8 9" key="1">
    <citation type="journal article" date="2018" name="Evol. Lett.">
        <title>Horizontal gene cluster transfer increased hallucinogenic mushroom diversity.</title>
        <authorList>
            <person name="Reynolds H.T."/>
            <person name="Vijayakumar V."/>
            <person name="Gluck-Thaler E."/>
            <person name="Korotkin H.B."/>
            <person name="Matheny P.B."/>
            <person name="Slot J.C."/>
        </authorList>
    </citation>
    <scope>NUCLEOTIDE SEQUENCE [LARGE SCALE GENOMIC DNA]</scope>
    <source>
        <strain evidence="8 9">2629</strain>
    </source>
</reference>
<dbReference type="Pfam" id="PF01185">
    <property type="entry name" value="Hydrophobin"/>
    <property type="match status" value="1"/>
</dbReference>
<name>A0A409YZ76_9AGAR</name>